<dbReference type="InterPro" id="IPR027417">
    <property type="entry name" value="P-loop_NTPase"/>
</dbReference>
<keyword evidence="9" id="KW-0472">Membrane</keyword>
<evidence type="ECO:0000256" key="3">
    <source>
        <dbReference type="ARBA" id="ARBA00022475"/>
    </source>
</evidence>
<dbReference type="GO" id="GO:0016887">
    <property type="term" value="F:ATP hydrolysis activity"/>
    <property type="evidence" value="ECO:0007669"/>
    <property type="project" value="InterPro"/>
</dbReference>
<keyword evidence="7" id="KW-0067">ATP-binding</keyword>
<dbReference type="OrthoDB" id="304830at2"/>
<dbReference type="SMART" id="SM00382">
    <property type="entry name" value="AAA"/>
    <property type="match status" value="2"/>
</dbReference>
<keyword evidence="2" id="KW-0813">Transport</keyword>
<evidence type="ECO:0000256" key="5">
    <source>
        <dbReference type="ARBA" id="ARBA00022737"/>
    </source>
</evidence>
<comment type="subcellular location">
    <subcellularLocation>
        <location evidence="1">Cell membrane</location>
        <topology evidence="1">Peripheral membrane protein</topology>
    </subcellularLocation>
</comment>
<dbReference type="FunFam" id="3.40.50.300:FF:000127">
    <property type="entry name" value="Ribose import ATP-binding protein RbsA"/>
    <property type="match status" value="1"/>
</dbReference>
<name>E1R9Q4_SEDSS</name>
<evidence type="ECO:0000256" key="4">
    <source>
        <dbReference type="ARBA" id="ARBA00022597"/>
    </source>
</evidence>
<evidence type="ECO:0000256" key="9">
    <source>
        <dbReference type="ARBA" id="ARBA00023136"/>
    </source>
</evidence>
<dbReference type="Pfam" id="PF00005">
    <property type="entry name" value="ABC_tran"/>
    <property type="match status" value="2"/>
</dbReference>
<keyword evidence="3" id="KW-1003">Cell membrane</keyword>
<dbReference type="KEGG" id="ssm:Spirs_4143"/>
<dbReference type="EMBL" id="CP002116">
    <property type="protein sequence ID" value="ADK83223.1"/>
    <property type="molecule type" value="Genomic_DNA"/>
</dbReference>
<feature type="domain" description="ABC transporter" evidence="10">
    <location>
        <begin position="264"/>
        <end position="508"/>
    </location>
</feature>
<keyword evidence="6" id="KW-0547">Nucleotide-binding</keyword>
<gene>
    <name evidence="11" type="ordered locus">Spirs_4143</name>
</gene>
<keyword evidence="12" id="KW-1185">Reference proteome</keyword>
<dbReference type="CDD" id="cd03215">
    <property type="entry name" value="ABC_Carb_Monos_II"/>
    <property type="match status" value="1"/>
</dbReference>
<keyword evidence="5" id="KW-0677">Repeat</keyword>
<sequence length="509" mass="56311">MGSESNGKVILETRHVVKQFPKVLANDDISIILKEGEILSLLGENGAGKSTLMNVLYGLYQPTSGEMLLDGKRVQFDSPKDAIRLGLGMVHQHFMLVETLTVTENIILGAEPGNGAVIDYRKARQEVSALSEKYGLKVDPDAKIETLSVGLQQRVEILKALYRKAKILILDEPTAVLTPQEVEELFDVIKELRKGGVSLIIITHKLEEVMEISDRVYILRRGKIEGERATKECTKEELANLMVGRSVVLTVEKKPKAPGSEDVFRIENLKVLNDKEFPAVNDLSLHVRPGEVVGIAGVDGNGQTELAEAIMGLRPVADGRIFHHGDDITGMSTKALIGRSISYVPADRQRFGLVLPMTVSENIAIGYHDRVPNVRGINLNFRAMDEYATELVERFDIRPPAVDVKAGNLSGGNQQKVILAREFSRKPTFLLVSQPTRGLDVGAIEYIHNQILAMRDQNVAILLISLELEEIFSLSDRIIVLYEGKVVKELSPEKTTEKQVGFYMTGGKE</sequence>
<dbReference type="InterPro" id="IPR003439">
    <property type="entry name" value="ABC_transporter-like_ATP-bd"/>
</dbReference>
<reference evidence="11 12" key="1">
    <citation type="journal article" date="2010" name="Stand. Genomic Sci.">
        <title>Complete genome sequence of Spirochaeta smaragdinae type strain (SEBR 4228).</title>
        <authorList>
            <person name="Mavromatis K."/>
            <person name="Yasawong M."/>
            <person name="Chertkov O."/>
            <person name="Lapidus A."/>
            <person name="Lucas S."/>
            <person name="Nolan M."/>
            <person name="Del Rio T.G."/>
            <person name="Tice H."/>
            <person name="Cheng J.F."/>
            <person name="Pitluck S."/>
            <person name="Liolios K."/>
            <person name="Ivanova N."/>
            <person name="Tapia R."/>
            <person name="Han C."/>
            <person name="Bruce D."/>
            <person name="Goodwin L."/>
            <person name="Pati A."/>
            <person name="Chen A."/>
            <person name="Palaniappan K."/>
            <person name="Land M."/>
            <person name="Hauser L."/>
            <person name="Chang Y.J."/>
            <person name="Jeffries C.D."/>
            <person name="Detter J.C."/>
            <person name="Rohde M."/>
            <person name="Brambilla E."/>
            <person name="Spring S."/>
            <person name="Goker M."/>
            <person name="Sikorski J."/>
            <person name="Woyke T."/>
            <person name="Bristow J."/>
            <person name="Eisen J.A."/>
            <person name="Markowitz V."/>
            <person name="Hugenholtz P."/>
            <person name="Klenk H.P."/>
            <person name="Kyrpides N.C."/>
        </authorList>
    </citation>
    <scope>NUCLEOTIDE SEQUENCE [LARGE SCALE GENOMIC DNA]</scope>
    <source>
        <strain evidence="12">DSM 11293 / JCM 15392 / SEBR 4228</strain>
    </source>
</reference>
<evidence type="ECO:0000256" key="8">
    <source>
        <dbReference type="ARBA" id="ARBA00022967"/>
    </source>
</evidence>
<evidence type="ECO:0000256" key="2">
    <source>
        <dbReference type="ARBA" id="ARBA00022448"/>
    </source>
</evidence>
<keyword evidence="4" id="KW-0762">Sugar transport</keyword>
<dbReference type="InterPro" id="IPR003593">
    <property type="entry name" value="AAA+_ATPase"/>
</dbReference>
<accession>E1R9Q4</accession>
<dbReference type="STRING" id="573413.Spirs_4143"/>
<dbReference type="PANTHER" id="PTHR43790:SF4">
    <property type="entry name" value="GUANOSINE IMPORT ATP-BINDING PROTEIN NUPO"/>
    <property type="match status" value="1"/>
</dbReference>
<keyword evidence="8" id="KW-1278">Translocase</keyword>
<dbReference type="HOGENOM" id="CLU_000604_92_0_12"/>
<organism evidence="11 12">
    <name type="scientific">Sediminispirochaeta smaragdinae (strain DSM 11293 / JCM 15392 / SEBR 4228)</name>
    <name type="common">Spirochaeta smaragdinae</name>
    <dbReference type="NCBI Taxonomy" id="573413"/>
    <lineage>
        <taxon>Bacteria</taxon>
        <taxon>Pseudomonadati</taxon>
        <taxon>Spirochaetota</taxon>
        <taxon>Spirochaetia</taxon>
        <taxon>Spirochaetales</taxon>
        <taxon>Spirochaetaceae</taxon>
        <taxon>Sediminispirochaeta</taxon>
    </lineage>
</organism>
<evidence type="ECO:0000313" key="12">
    <source>
        <dbReference type="Proteomes" id="UP000002318"/>
    </source>
</evidence>
<evidence type="ECO:0000313" key="11">
    <source>
        <dbReference type="EMBL" id="ADK83223.1"/>
    </source>
</evidence>
<dbReference type="PROSITE" id="PS00211">
    <property type="entry name" value="ABC_TRANSPORTER_1"/>
    <property type="match status" value="1"/>
</dbReference>
<evidence type="ECO:0000256" key="6">
    <source>
        <dbReference type="ARBA" id="ARBA00022741"/>
    </source>
</evidence>
<dbReference type="GO" id="GO:0005886">
    <property type="term" value="C:plasma membrane"/>
    <property type="evidence" value="ECO:0007669"/>
    <property type="project" value="UniProtKB-SubCell"/>
</dbReference>
<dbReference type="CDD" id="cd03216">
    <property type="entry name" value="ABC_Carb_Monos_I"/>
    <property type="match status" value="1"/>
</dbReference>
<dbReference type="Proteomes" id="UP000002318">
    <property type="component" value="Chromosome"/>
</dbReference>
<protein>
    <submittedName>
        <fullName evidence="11">ABC transporter related protein</fullName>
    </submittedName>
</protein>
<dbReference type="eggNOG" id="COG3845">
    <property type="taxonomic scope" value="Bacteria"/>
</dbReference>
<evidence type="ECO:0000256" key="1">
    <source>
        <dbReference type="ARBA" id="ARBA00004202"/>
    </source>
</evidence>
<dbReference type="SUPFAM" id="SSF52540">
    <property type="entry name" value="P-loop containing nucleoside triphosphate hydrolases"/>
    <property type="match status" value="2"/>
</dbReference>
<dbReference type="RefSeq" id="WP_013256679.1">
    <property type="nucleotide sequence ID" value="NC_014364.1"/>
</dbReference>
<dbReference type="PANTHER" id="PTHR43790">
    <property type="entry name" value="CARBOHYDRATE TRANSPORT ATP-BINDING PROTEIN MG119-RELATED"/>
    <property type="match status" value="1"/>
</dbReference>
<dbReference type="PROSITE" id="PS50893">
    <property type="entry name" value="ABC_TRANSPORTER_2"/>
    <property type="match status" value="2"/>
</dbReference>
<evidence type="ECO:0000256" key="7">
    <source>
        <dbReference type="ARBA" id="ARBA00022840"/>
    </source>
</evidence>
<dbReference type="AlphaFoldDB" id="E1R9Q4"/>
<dbReference type="Gene3D" id="3.40.50.300">
    <property type="entry name" value="P-loop containing nucleotide triphosphate hydrolases"/>
    <property type="match status" value="2"/>
</dbReference>
<evidence type="ECO:0000259" key="10">
    <source>
        <dbReference type="PROSITE" id="PS50893"/>
    </source>
</evidence>
<dbReference type="InterPro" id="IPR050107">
    <property type="entry name" value="ABC_carbohydrate_import_ATPase"/>
</dbReference>
<dbReference type="InterPro" id="IPR017871">
    <property type="entry name" value="ABC_transporter-like_CS"/>
</dbReference>
<dbReference type="GO" id="GO:0005524">
    <property type="term" value="F:ATP binding"/>
    <property type="evidence" value="ECO:0007669"/>
    <property type="project" value="UniProtKB-KW"/>
</dbReference>
<proteinExistence type="predicted"/>
<feature type="domain" description="ABC transporter" evidence="10">
    <location>
        <begin position="11"/>
        <end position="246"/>
    </location>
</feature>